<sequence>MVSFFPIPNRLLFLLRRQNLSSKPLQSFLFSRFFSSSLPSTSLGSTPLYSRGSTQAERNFDSWVSRLSPGFTSDDLAMAIRAEPDPDLALDVFRWASLRPSYRHSASSYHAALSTAISSRRYGAAESLVDEILAGACSPDLPLFNTCIRFCCSRRHLFSRAFDVYKKMQKSPPNCLPNLETYSMLLSAVLGRLGKPPVSYIYLRSVRSLARQLKLSGIIPDTFLLNLIIKAYCQCLEIDDALNVFEEMPLYNCQPNDLTYGYLVKGSCEKGRVKLGMNMFSEMREKGFIPSGGVYMVLVSSLALESRFEEAVKVVFDMLQNNKRPDLLTYRTLMEGLCREGRAEGAFELLEDLRKRRAVERRVYSDLLEGLHWICQPNKQQDSKVKDDFDQSDSLD</sequence>
<dbReference type="Gene3D" id="1.25.40.10">
    <property type="entry name" value="Tetratricopeptide repeat domain"/>
    <property type="match status" value="3"/>
</dbReference>
<dbReference type="OrthoDB" id="185373at2759"/>
<dbReference type="InterPro" id="IPR002885">
    <property type="entry name" value="PPR_rpt"/>
</dbReference>
<keyword evidence="1" id="KW-0677">Repeat</keyword>
<keyword evidence="5" id="KW-1185">Reference proteome</keyword>
<evidence type="ECO:0000313" key="4">
    <source>
        <dbReference type="EMBL" id="KAJ1698576.1"/>
    </source>
</evidence>
<dbReference type="EMBL" id="JAMQYH010000002">
    <property type="protein sequence ID" value="KAJ1698576.1"/>
    <property type="molecule type" value="Genomic_DNA"/>
</dbReference>
<dbReference type="GO" id="GO:0003729">
    <property type="term" value="F:mRNA binding"/>
    <property type="evidence" value="ECO:0007669"/>
    <property type="project" value="TreeGrafter"/>
</dbReference>
<dbReference type="PANTHER" id="PTHR47933">
    <property type="entry name" value="PENTATRICOPEPTIDE REPEAT-CONTAINING PROTEIN 1, MITOCHONDRIAL"/>
    <property type="match status" value="1"/>
</dbReference>
<feature type="repeat" description="PPR" evidence="3">
    <location>
        <begin position="221"/>
        <end position="255"/>
    </location>
</feature>
<dbReference type="InterPro" id="IPR011990">
    <property type="entry name" value="TPR-like_helical_dom_sf"/>
</dbReference>
<comment type="caution">
    <text evidence="4">The sequence shown here is derived from an EMBL/GenBank/DDBJ whole genome shotgun (WGS) entry which is preliminary data.</text>
</comment>
<evidence type="ECO:0000256" key="1">
    <source>
        <dbReference type="ARBA" id="ARBA00022737"/>
    </source>
</evidence>
<dbReference type="NCBIfam" id="TIGR00756">
    <property type="entry name" value="PPR"/>
    <property type="match status" value="3"/>
</dbReference>
<evidence type="ECO:0000313" key="5">
    <source>
        <dbReference type="Proteomes" id="UP001151287"/>
    </source>
</evidence>
<dbReference type="Pfam" id="PF13041">
    <property type="entry name" value="PPR_2"/>
    <property type="match status" value="1"/>
</dbReference>
<protein>
    <recommendedName>
        <fullName evidence="6">Pentatricopeptide repeat-containing protein</fullName>
    </recommendedName>
</protein>
<dbReference type="InterPro" id="IPR051240">
    <property type="entry name" value="Mito_RNA-Proc/Resp"/>
</dbReference>
<dbReference type="AlphaFoldDB" id="A0A9Q0HU67"/>
<dbReference type="Proteomes" id="UP001151287">
    <property type="component" value="Unassembled WGS sequence"/>
</dbReference>
<evidence type="ECO:0000256" key="3">
    <source>
        <dbReference type="PROSITE-ProRule" id="PRU00708"/>
    </source>
</evidence>
<evidence type="ECO:0008006" key="6">
    <source>
        <dbReference type="Google" id="ProtNLM"/>
    </source>
</evidence>
<name>A0A9Q0HU67_9POAL</name>
<gene>
    <name evidence="4" type="ORF">LUZ63_007088</name>
</gene>
<dbReference type="Pfam" id="PF01535">
    <property type="entry name" value="PPR"/>
    <property type="match status" value="1"/>
</dbReference>
<feature type="repeat" description="PPR" evidence="3">
    <location>
        <begin position="256"/>
        <end position="290"/>
    </location>
</feature>
<dbReference type="PROSITE" id="PS51375">
    <property type="entry name" value="PPR"/>
    <property type="match status" value="3"/>
</dbReference>
<reference evidence="4" key="1">
    <citation type="journal article" date="2022" name="Cell">
        <title>Repeat-based holocentromeres influence genome architecture and karyotype evolution.</title>
        <authorList>
            <person name="Hofstatter P.G."/>
            <person name="Thangavel G."/>
            <person name="Lux T."/>
            <person name="Neumann P."/>
            <person name="Vondrak T."/>
            <person name="Novak P."/>
            <person name="Zhang M."/>
            <person name="Costa L."/>
            <person name="Castellani M."/>
            <person name="Scott A."/>
            <person name="Toegelov H."/>
            <person name="Fuchs J."/>
            <person name="Mata-Sucre Y."/>
            <person name="Dias Y."/>
            <person name="Vanzela A.L.L."/>
            <person name="Huettel B."/>
            <person name="Almeida C.C.S."/>
            <person name="Simkova H."/>
            <person name="Souza G."/>
            <person name="Pedrosa-Harand A."/>
            <person name="Macas J."/>
            <person name="Mayer K.F.X."/>
            <person name="Houben A."/>
            <person name="Marques A."/>
        </authorList>
    </citation>
    <scope>NUCLEOTIDE SEQUENCE</scope>
    <source>
        <strain evidence="4">RhyBre1mFocal</strain>
    </source>
</reference>
<feature type="repeat" description="PPR" evidence="3">
    <location>
        <begin position="326"/>
        <end position="360"/>
    </location>
</feature>
<organism evidence="4 5">
    <name type="scientific">Rhynchospora breviuscula</name>
    <dbReference type="NCBI Taxonomy" id="2022672"/>
    <lineage>
        <taxon>Eukaryota</taxon>
        <taxon>Viridiplantae</taxon>
        <taxon>Streptophyta</taxon>
        <taxon>Embryophyta</taxon>
        <taxon>Tracheophyta</taxon>
        <taxon>Spermatophyta</taxon>
        <taxon>Magnoliopsida</taxon>
        <taxon>Liliopsida</taxon>
        <taxon>Poales</taxon>
        <taxon>Cyperaceae</taxon>
        <taxon>Cyperoideae</taxon>
        <taxon>Rhynchosporeae</taxon>
        <taxon>Rhynchospora</taxon>
    </lineage>
</organism>
<evidence type="ECO:0000256" key="2">
    <source>
        <dbReference type="ARBA" id="ARBA00022946"/>
    </source>
</evidence>
<dbReference type="PANTHER" id="PTHR47933:SF23">
    <property type="entry name" value="OS02G0468500 PROTEIN"/>
    <property type="match status" value="1"/>
</dbReference>
<accession>A0A9Q0HU67</accession>
<dbReference type="Pfam" id="PF12854">
    <property type="entry name" value="PPR_1"/>
    <property type="match status" value="1"/>
</dbReference>
<proteinExistence type="predicted"/>
<keyword evidence="2" id="KW-0809">Transit peptide</keyword>